<keyword evidence="1" id="KW-0472">Membrane</keyword>
<evidence type="ECO:0000313" key="3">
    <source>
        <dbReference type="Proteomes" id="UP001224775"/>
    </source>
</evidence>
<dbReference type="AlphaFoldDB" id="A0AAD8YAT1"/>
<dbReference type="InterPro" id="IPR010530">
    <property type="entry name" value="B12D"/>
</dbReference>
<accession>A0AAD8YAT1</accession>
<keyword evidence="1" id="KW-0812">Transmembrane</keyword>
<proteinExistence type="predicted"/>
<dbReference type="Proteomes" id="UP001224775">
    <property type="component" value="Unassembled WGS sequence"/>
</dbReference>
<comment type="caution">
    <text evidence="2">The sequence shown here is derived from an EMBL/GenBank/DDBJ whole genome shotgun (WGS) entry which is preliminary data.</text>
</comment>
<reference evidence="2" key="1">
    <citation type="submission" date="2023-06" db="EMBL/GenBank/DDBJ databases">
        <title>Survivors Of The Sea: Transcriptome response of Skeletonema marinoi to long-term dormancy.</title>
        <authorList>
            <person name="Pinder M.I.M."/>
            <person name="Kourtchenko O."/>
            <person name="Robertson E.K."/>
            <person name="Larsson T."/>
            <person name="Maumus F."/>
            <person name="Osuna-Cruz C.M."/>
            <person name="Vancaester E."/>
            <person name="Stenow R."/>
            <person name="Vandepoele K."/>
            <person name="Ploug H."/>
            <person name="Bruchert V."/>
            <person name="Godhe A."/>
            <person name="Topel M."/>
        </authorList>
    </citation>
    <scope>NUCLEOTIDE SEQUENCE</scope>
    <source>
        <strain evidence="2">R05AC</strain>
    </source>
</reference>
<name>A0AAD8YAT1_9STRA</name>
<dbReference type="Pfam" id="PF06522">
    <property type="entry name" value="B12D"/>
    <property type="match status" value="1"/>
</dbReference>
<gene>
    <name evidence="2" type="ORF">QTG54_006390</name>
</gene>
<feature type="transmembrane region" description="Helical" evidence="1">
    <location>
        <begin position="30"/>
        <end position="51"/>
    </location>
</feature>
<evidence type="ECO:0000256" key="1">
    <source>
        <dbReference type="SAM" id="Phobius"/>
    </source>
</evidence>
<keyword evidence="3" id="KW-1185">Reference proteome</keyword>
<sequence>MAAESRAHLYKDIPTNWDQLKNNIWLSDAGALPVIFVLTFACGLSATFIGYNCVANPDVRITTSKRQQLIRT</sequence>
<organism evidence="2 3">
    <name type="scientific">Skeletonema marinoi</name>
    <dbReference type="NCBI Taxonomy" id="267567"/>
    <lineage>
        <taxon>Eukaryota</taxon>
        <taxon>Sar</taxon>
        <taxon>Stramenopiles</taxon>
        <taxon>Ochrophyta</taxon>
        <taxon>Bacillariophyta</taxon>
        <taxon>Coscinodiscophyceae</taxon>
        <taxon>Thalassiosirophycidae</taxon>
        <taxon>Thalassiosirales</taxon>
        <taxon>Skeletonemataceae</taxon>
        <taxon>Skeletonema</taxon>
        <taxon>Skeletonema marinoi-dohrnii complex</taxon>
    </lineage>
</organism>
<protein>
    <submittedName>
        <fullName evidence="2">Uncharacterized protein</fullName>
    </submittedName>
</protein>
<evidence type="ECO:0000313" key="2">
    <source>
        <dbReference type="EMBL" id="KAK1742793.1"/>
    </source>
</evidence>
<dbReference type="EMBL" id="JATAAI010000010">
    <property type="protein sequence ID" value="KAK1742793.1"/>
    <property type="molecule type" value="Genomic_DNA"/>
</dbReference>
<keyword evidence="1" id="KW-1133">Transmembrane helix</keyword>